<evidence type="ECO:0000313" key="1">
    <source>
        <dbReference type="EMBL" id="GLZ82049.1"/>
    </source>
</evidence>
<organism evidence="1 2">
    <name type="scientific">Actinorhabdospora filicis</name>
    <dbReference type="NCBI Taxonomy" id="1785913"/>
    <lineage>
        <taxon>Bacteria</taxon>
        <taxon>Bacillati</taxon>
        <taxon>Actinomycetota</taxon>
        <taxon>Actinomycetes</taxon>
        <taxon>Micromonosporales</taxon>
        <taxon>Micromonosporaceae</taxon>
        <taxon>Actinorhabdospora</taxon>
    </lineage>
</organism>
<dbReference type="EMBL" id="BSTX01000009">
    <property type="protein sequence ID" value="GLZ82049.1"/>
    <property type="molecule type" value="Genomic_DNA"/>
</dbReference>
<proteinExistence type="predicted"/>
<dbReference type="SUPFAM" id="SSF140453">
    <property type="entry name" value="EsxAB dimer-like"/>
    <property type="match status" value="1"/>
</dbReference>
<name>A0A9W6SSG6_9ACTN</name>
<dbReference type="Pfam" id="PF10824">
    <property type="entry name" value="T7SS_ESX_EspC"/>
    <property type="match status" value="1"/>
</dbReference>
<evidence type="ECO:0000313" key="2">
    <source>
        <dbReference type="Proteomes" id="UP001165079"/>
    </source>
</evidence>
<accession>A0A9W6SSG6</accession>
<dbReference type="RefSeq" id="WP_285667621.1">
    <property type="nucleotide sequence ID" value="NZ_BSTX01000009.1"/>
</dbReference>
<keyword evidence="2" id="KW-1185">Reference proteome</keyword>
<reference evidence="1" key="1">
    <citation type="submission" date="2023-03" db="EMBL/GenBank/DDBJ databases">
        <title>Actinorhabdospora filicis NBRC 111898.</title>
        <authorList>
            <person name="Ichikawa N."/>
            <person name="Sato H."/>
            <person name="Tonouchi N."/>
        </authorList>
    </citation>
    <scope>NUCLEOTIDE SEQUENCE</scope>
    <source>
        <strain evidence="1">NBRC 111898</strain>
    </source>
</reference>
<dbReference type="AlphaFoldDB" id="A0A9W6SSG6"/>
<dbReference type="Proteomes" id="UP001165079">
    <property type="component" value="Unassembled WGS sequence"/>
</dbReference>
<sequence>MNFQVDPEELRGHARNLESIAEGFQAVKDASAHIAQDDEAYGQLCGWISAILEGRHGKQDDLVASVEANLRACARALVRNADRYRDTEDGHAKGFDRMISGPGG</sequence>
<protein>
    <recommendedName>
        <fullName evidence="3">Excreted virulence factor EspC, type VII ESX diderm</fullName>
    </recommendedName>
</protein>
<dbReference type="InterPro" id="IPR022536">
    <property type="entry name" value="EspC"/>
</dbReference>
<comment type="caution">
    <text evidence="1">The sequence shown here is derived from an EMBL/GenBank/DDBJ whole genome shotgun (WGS) entry which is preliminary data.</text>
</comment>
<dbReference type="GO" id="GO:0009306">
    <property type="term" value="P:protein secretion"/>
    <property type="evidence" value="ECO:0007669"/>
    <property type="project" value="InterPro"/>
</dbReference>
<dbReference type="InterPro" id="IPR036689">
    <property type="entry name" value="ESAT-6-like_sf"/>
</dbReference>
<evidence type="ECO:0008006" key="3">
    <source>
        <dbReference type="Google" id="ProtNLM"/>
    </source>
</evidence>
<gene>
    <name evidence="1" type="ORF">Afil01_68560</name>
</gene>